<evidence type="ECO:0000256" key="2">
    <source>
        <dbReference type="SAM" id="SignalP"/>
    </source>
</evidence>
<feature type="domain" description="Pyridoxamine 5'-phosphate oxidase Alr4036 family FMN-binding" evidence="3">
    <location>
        <begin position="36"/>
        <end position="171"/>
    </location>
</feature>
<dbReference type="EMBL" id="KZ819635">
    <property type="protein sequence ID" value="PWN91703.1"/>
    <property type="molecule type" value="Genomic_DNA"/>
</dbReference>
<reference evidence="4 5" key="1">
    <citation type="journal article" date="2018" name="Mol. Biol. Evol.">
        <title>Broad Genomic Sampling Reveals a Smut Pathogenic Ancestry of the Fungal Clade Ustilaginomycotina.</title>
        <authorList>
            <person name="Kijpornyongpan T."/>
            <person name="Mondo S.J."/>
            <person name="Barry K."/>
            <person name="Sandor L."/>
            <person name="Lee J."/>
            <person name="Lipzen A."/>
            <person name="Pangilinan J."/>
            <person name="LaButti K."/>
            <person name="Hainaut M."/>
            <person name="Henrissat B."/>
            <person name="Grigoriev I.V."/>
            <person name="Spatafora J.W."/>
            <person name="Aime M.C."/>
        </authorList>
    </citation>
    <scope>NUCLEOTIDE SEQUENCE [LARGE SCALE GENOMIC DNA]</scope>
    <source>
        <strain evidence="4 5">MCA 4198</strain>
    </source>
</reference>
<dbReference type="Gene3D" id="2.30.110.10">
    <property type="entry name" value="Electron Transport, Fmn-binding Protein, Chain A"/>
    <property type="match status" value="1"/>
</dbReference>
<keyword evidence="2" id="KW-0732">Signal</keyword>
<evidence type="ECO:0000259" key="3">
    <source>
        <dbReference type="Pfam" id="PF12766"/>
    </source>
</evidence>
<dbReference type="RefSeq" id="XP_025378901.1">
    <property type="nucleotide sequence ID" value="XM_025525669.1"/>
</dbReference>
<sequence length="305" mass="33541">MTLSLTLACFTFFAKTEAMSNEDARTPAPVQTIPRWRELVNAQVDACLARSGPDDDALFYSLATVTPAGAPSVRTVGHRGFVNERIIEAQGGLLPSKHSSAAGTPSKARRERVDGDFGTTDAVWITTDVRSEKAKALLSDDSGAASRRGALVWWFKDAGVQVRVSGSLHLISHASPRHRLGPVEPGSREAEANFDWQAFRRRAWTDLQDDLVDALKRPAPGSVHPNAARLEEDRGRWPGDNGEGDEGLDLSKSPDPGSRTEEAFENFALLVLQPDEVDIWERAHDRRSSCRRDQVGSWTEHRIVP</sequence>
<gene>
    <name evidence="4" type="ORF">FA10DRAFT_73291</name>
</gene>
<feature type="chain" id="PRO_5016274465" description="Pyridoxamine 5'-phosphate oxidase Alr4036 family FMN-binding domain-containing protein" evidence="2">
    <location>
        <begin position="19"/>
        <end position="305"/>
    </location>
</feature>
<dbReference type="Pfam" id="PF12766">
    <property type="entry name" value="Pyridox_oxase_2"/>
    <property type="match status" value="1"/>
</dbReference>
<dbReference type="InterPro" id="IPR024624">
    <property type="entry name" value="Pyridox_Oxase_Alr4036_FMN-bd"/>
</dbReference>
<dbReference type="GO" id="GO:0010181">
    <property type="term" value="F:FMN binding"/>
    <property type="evidence" value="ECO:0007669"/>
    <property type="project" value="InterPro"/>
</dbReference>
<feature type="signal peptide" evidence="2">
    <location>
        <begin position="1"/>
        <end position="18"/>
    </location>
</feature>
<evidence type="ECO:0000313" key="5">
    <source>
        <dbReference type="Proteomes" id="UP000245768"/>
    </source>
</evidence>
<feature type="region of interest" description="Disordered" evidence="1">
    <location>
        <begin position="93"/>
        <end position="112"/>
    </location>
</feature>
<name>A0A316YUJ5_9BASI</name>
<feature type="region of interest" description="Disordered" evidence="1">
    <location>
        <begin position="216"/>
        <end position="260"/>
    </location>
</feature>
<dbReference type="InterPro" id="IPR012349">
    <property type="entry name" value="Split_barrel_FMN-bd"/>
</dbReference>
<dbReference type="OrthoDB" id="434253at2759"/>
<proteinExistence type="predicted"/>
<dbReference type="SUPFAM" id="SSF50475">
    <property type="entry name" value="FMN-binding split barrel"/>
    <property type="match status" value="1"/>
</dbReference>
<keyword evidence="5" id="KW-1185">Reference proteome</keyword>
<evidence type="ECO:0000313" key="4">
    <source>
        <dbReference type="EMBL" id="PWN91703.1"/>
    </source>
</evidence>
<dbReference type="InParanoid" id="A0A316YUJ5"/>
<organism evidence="4 5">
    <name type="scientific">Acaromyces ingoldii</name>
    <dbReference type="NCBI Taxonomy" id="215250"/>
    <lineage>
        <taxon>Eukaryota</taxon>
        <taxon>Fungi</taxon>
        <taxon>Dikarya</taxon>
        <taxon>Basidiomycota</taxon>
        <taxon>Ustilaginomycotina</taxon>
        <taxon>Exobasidiomycetes</taxon>
        <taxon>Exobasidiales</taxon>
        <taxon>Cryptobasidiaceae</taxon>
        <taxon>Acaromyces</taxon>
    </lineage>
</organism>
<dbReference type="AlphaFoldDB" id="A0A316YUJ5"/>
<dbReference type="PANTHER" id="PTHR28243">
    <property type="entry name" value="AGL049CP"/>
    <property type="match status" value="1"/>
</dbReference>
<dbReference type="STRING" id="215250.A0A316YUJ5"/>
<dbReference type="PANTHER" id="PTHR28243:SF1">
    <property type="entry name" value="PYRIDOXAMINE 5'-PHOSPHATE OXIDASE ALR4036 FAMILY FMN-BINDING DOMAIN-CONTAINING PROTEIN"/>
    <property type="match status" value="1"/>
</dbReference>
<protein>
    <recommendedName>
        <fullName evidence="3">Pyridoxamine 5'-phosphate oxidase Alr4036 family FMN-binding domain-containing protein</fullName>
    </recommendedName>
</protein>
<dbReference type="Proteomes" id="UP000245768">
    <property type="component" value="Unassembled WGS sequence"/>
</dbReference>
<evidence type="ECO:0000256" key="1">
    <source>
        <dbReference type="SAM" id="MobiDB-lite"/>
    </source>
</evidence>
<dbReference type="GeneID" id="37047585"/>
<accession>A0A316YUJ5</accession>